<dbReference type="Gene3D" id="1.25.40.10">
    <property type="entry name" value="Tetratricopeptide repeat domain"/>
    <property type="match status" value="1"/>
</dbReference>
<dbReference type="CDD" id="cd00093">
    <property type="entry name" value="HTH_XRE"/>
    <property type="match status" value="1"/>
</dbReference>
<feature type="domain" description="HTH cro/C1-type" evidence="1">
    <location>
        <begin position="14"/>
        <end position="64"/>
    </location>
</feature>
<organism evidence="2 3">
    <name type="scientific">Amylolactobacillus amylotrophicus DSM 20534</name>
    <dbReference type="NCBI Taxonomy" id="1423722"/>
    <lineage>
        <taxon>Bacteria</taxon>
        <taxon>Bacillati</taxon>
        <taxon>Bacillota</taxon>
        <taxon>Bacilli</taxon>
        <taxon>Lactobacillales</taxon>
        <taxon>Lactobacillaceae</taxon>
        <taxon>Amylolactobacillus</taxon>
    </lineage>
</organism>
<protein>
    <submittedName>
        <fullName evidence="2">Regulator</fullName>
    </submittedName>
</protein>
<evidence type="ECO:0000313" key="3">
    <source>
        <dbReference type="Proteomes" id="UP000050909"/>
    </source>
</evidence>
<dbReference type="Proteomes" id="UP000050909">
    <property type="component" value="Unassembled WGS sequence"/>
</dbReference>
<dbReference type="InterPro" id="IPR053163">
    <property type="entry name" value="HTH-type_regulator_Rgg"/>
</dbReference>
<name>A0A0R1H3M3_9LACO</name>
<dbReference type="PANTHER" id="PTHR37038">
    <property type="entry name" value="TRANSCRIPTIONAL REGULATOR-RELATED"/>
    <property type="match status" value="1"/>
</dbReference>
<keyword evidence="3" id="KW-1185">Reference proteome</keyword>
<dbReference type="InterPro" id="IPR010982">
    <property type="entry name" value="Lambda_DNA-bd_dom_sf"/>
</dbReference>
<evidence type="ECO:0000313" key="2">
    <source>
        <dbReference type="EMBL" id="KRK37914.1"/>
    </source>
</evidence>
<accession>A0A0R1H3M3</accession>
<dbReference type="InterPro" id="IPR001387">
    <property type="entry name" value="Cro/C1-type_HTH"/>
</dbReference>
<proteinExistence type="predicted"/>
<dbReference type="PANTHER" id="PTHR37038:SF14">
    <property type="entry name" value="TRANSCRIPTIONAL ACTIVATOR"/>
    <property type="match status" value="1"/>
</dbReference>
<dbReference type="PATRIC" id="fig|1423722.3.peg.696"/>
<sequence>MVFKMINIKKFVSIRKKLGLSQTELSQGICTQATLSKFENLGRIPSIRIITQLCDRMNISLSDLMVDATVTAVDALFDKADFNLITYDYDAIRNILSQIVPEKLTASEKWHYNYLKGSVALYDEHDLVASLFYFNTILTDPEIDDTSIYYLLALSGCGQIYEKKNDVEKAEHYFNIVFDSVMHKHIDDSHSAIQILSILLNGGVFYAQKQDYDTSNSLLNYAYHTCSDNHITYYLARIIYQLAQNAIATKQPQHLIQEYISDARAFARLNNNTTLLQKIAALNKN</sequence>
<dbReference type="SMART" id="SM00530">
    <property type="entry name" value="HTH_XRE"/>
    <property type="match status" value="1"/>
</dbReference>
<dbReference type="SUPFAM" id="SSF47413">
    <property type="entry name" value="lambda repressor-like DNA-binding domains"/>
    <property type="match status" value="1"/>
</dbReference>
<dbReference type="GO" id="GO:0003677">
    <property type="term" value="F:DNA binding"/>
    <property type="evidence" value="ECO:0007669"/>
    <property type="project" value="InterPro"/>
</dbReference>
<gene>
    <name evidence="2" type="ORF">FC62_GL000680</name>
</gene>
<dbReference type="AlphaFoldDB" id="A0A0R1H3M3"/>
<dbReference type="PROSITE" id="PS50943">
    <property type="entry name" value="HTH_CROC1"/>
    <property type="match status" value="1"/>
</dbReference>
<dbReference type="InterPro" id="IPR011990">
    <property type="entry name" value="TPR-like_helical_dom_sf"/>
</dbReference>
<reference evidence="2 3" key="1">
    <citation type="journal article" date="2015" name="Genome Announc.">
        <title>Expanding the biotechnology potential of lactobacilli through comparative genomics of 213 strains and associated genera.</title>
        <authorList>
            <person name="Sun Z."/>
            <person name="Harris H.M."/>
            <person name="McCann A."/>
            <person name="Guo C."/>
            <person name="Argimon S."/>
            <person name="Zhang W."/>
            <person name="Yang X."/>
            <person name="Jeffery I.B."/>
            <person name="Cooney J.C."/>
            <person name="Kagawa T.F."/>
            <person name="Liu W."/>
            <person name="Song Y."/>
            <person name="Salvetti E."/>
            <person name="Wrobel A."/>
            <person name="Rasinkangas P."/>
            <person name="Parkhill J."/>
            <person name="Rea M.C."/>
            <person name="O'Sullivan O."/>
            <person name="Ritari J."/>
            <person name="Douillard F.P."/>
            <person name="Paul Ross R."/>
            <person name="Yang R."/>
            <person name="Briner A.E."/>
            <person name="Felis G.E."/>
            <person name="de Vos W.M."/>
            <person name="Barrangou R."/>
            <person name="Klaenhammer T.R."/>
            <person name="Caufield P.W."/>
            <person name="Cui Y."/>
            <person name="Zhang H."/>
            <person name="O'Toole P.W."/>
        </authorList>
    </citation>
    <scope>NUCLEOTIDE SEQUENCE [LARGE SCALE GENOMIC DNA]</scope>
    <source>
        <strain evidence="2 3">DSM 20534</strain>
    </source>
</reference>
<dbReference type="EMBL" id="AZCV01000002">
    <property type="protein sequence ID" value="KRK37914.1"/>
    <property type="molecule type" value="Genomic_DNA"/>
</dbReference>
<comment type="caution">
    <text evidence="2">The sequence shown here is derived from an EMBL/GenBank/DDBJ whole genome shotgun (WGS) entry which is preliminary data.</text>
</comment>
<dbReference type="Pfam" id="PF01381">
    <property type="entry name" value="HTH_3"/>
    <property type="match status" value="1"/>
</dbReference>
<evidence type="ECO:0000259" key="1">
    <source>
        <dbReference type="PROSITE" id="PS50943"/>
    </source>
</evidence>